<sequence length="91" mass="10310">MYQSTFQASLPTNDGIWQWLMQRYGLCLRRASVAARSRDQRRHHLLISPSSAKPCVLGPHNVCRTLLADSLLEPPASWHYPLEANQTASVH</sequence>
<proteinExistence type="predicted"/>
<reference evidence="1 2" key="2">
    <citation type="submission" date="2018-11" db="EMBL/GenBank/DDBJ databases">
        <authorList>
            <consortium name="Pathogen Informatics"/>
        </authorList>
    </citation>
    <scope>NUCLEOTIDE SEQUENCE [LARGE SCALE GENOMIC DNA]</scope>
    <source>
        <strain evidence="1 2">NST_G2</strain>
    </source>
</reference>
<gene>
    <name evidence="1" type="ORF">SSLN_LOCUS11442</name>
</gene>
<dbReference type="WBParaSite" id="SSLN_0001187901-mRNA-1">
    <property type="protein sequence ID" value="SSLN_0001187901-mRNA-1"/>
    <property type="gene ID" value="SSLN_0001187901"/>
</dbReference>
<evidence type="ECO:0000313" key="2">
    <source>
        <dbReference type="Proteomes" id="UP000275846"/>
    </source>
</evidence>
<accession>A0A183T4P3</accession>
<dbReference type="Proteomes" id="UP000275846">
    <property type="component" value="Unassembled WGS sequence"/>
</dbReference>
<reference evidence="3" key="1">
    <citation type="submission" date="2016-06" db="UniProtKB">
        <authorList>
            <consortium name="WormBaseParasite"/>
        </authorList>
    </citation>
    <scope>IDENTIFICATION</scope>
</reference>
<dbReference type="EMBL" id="UYSU01036530">
    <property type="protein sequence ID" value="VDL97827.1"/>
    <property type="molecule type" value="Genomic_DNA"/>
</dbReference>
<evidence type="ECO:0000313" key="3">
    <source>
        <dbReference type="WBParaSite" id="SSLN_0001187901-mRNA-1"/>
    </source>
</evidence>
<keyword evidence="2" id="KW-1185">Reference proteome</keyword>
<name>A0A183T4P3_SCHSO</name>
<evidence type="ECO:0000313" key="1">
    <source>
        <dbReference type="EMBL" id="VDL97827.1"/>
    </source>
</evidence>
<dbReference type="AlphaFoldDB" id="A0A183T4P3"/>
<organism evidence="3">
    <name type="scientific">Schistocephalus solidus</name>
    <name type="common">Tapeworm</name>
    <dbReference type="NCBI Taxonomy" id="70667"/>
    <lineage>
        <taxon>Eukaryota</taxon>
        <taxon>Metazoa</taxon>
        <taxon>Spiralia</taxon>
        <taxon>Lophotrochozoa</taxon>
        <taxon>Platyhelminthes</taxon>
        <taxon>Cestoda</taxon>
        <taxon>Eucestoda</taxon>
        <taxon>Diphyllobothriidea</taxon>
        <taxon>Diphyllobothriidae</taxon>
        <taxon>Schistocephalus</taxon>
    </lineage>
</organism>
<protein>
    <submittedName>
        <fullName evidence="1 3">Uncharacterized protein</fullName>
    </submittedName>
</protein>